<evidence type="ECO:0000313" key="3">
    <source>
        <dbReference type="EMBL" id="KAJ6973575.1"/>
    </source>
</evidence>
<sequence>MDRNIAAVTRASNIVAHNAAAIDNFAAAVTTIDSIVPFWGLNGGIDPSENRVLNIRLPDMGLATGVFFHYRRMSVMRKQQKDDDLEGDKWAKSLKGVKGIKIRIADESRKPMEWPPRLHHNCNPRIIHQNISSKCILMDADFEPKTSDFGLARLVNPIDTHLSTFVNGEFGDLGYVAPEYTRTLVATPPKGDVYSSGTVLLELVTGEKPTHVAKAPREIWLNGSRGCQATLNFRMTSTNHWLGRVLIMRFPNSLKSHAVVYRRLPRRGPLCLKYTSF</sequence>
<comment type="caution">
    <text evidence="3">The sequence shown here is derived from an EMBL/GenBank/DDBJ whole genome shotgun (WGS) entry which is preliminary data.</text>
</comment>
<evidence type="ECO:0000256" key="1">
    <source>
        <dbReference type="ARBA" id="ARBA00004479"/>
    </source>
</evidence>
<proteinExistence type="predicted"/>
<dbReference type="GO" id="GO:0005524">
    <property type="term" value="F:ATP binding"/>
    <property type="evidence" value="ECO:0007669"/>
    <property type="project" value="InterPro"/>
</dbReference>
<dbReference type="PROSITE" id="PS50011">
    <property type="entry name" value="PROTEIN_KINASE_DOM"/>
    <property type="match status" value="1"/>
</dbReference>
<dbReference type="AlphaFoldDB" id="A0AAD6LUI1"/>
<name>A0AAD6LUI1_9ROSI</name>
<dbReference type="SUPFAM" id="SSF56112">
    <property type="entry name" value="Protein kinase-like (PK-like)"/>
    <property type="match status" value="1"/>
</dbReference>
<accession>A0AAD6LUI1</accession>
<dbReference type="InterPro" id="IPR051824">
    <property type="entry name" value="LRR_Rcpt-Like_S/T_Kinase"/>
</dbReference>
<dbReference type="PANTHER" id="PTHR48006:SF87">
    <property type="entry name" value="INACTIVE LRR RECEPTOR-LIKE SERINE_THREONINE-PROTEIN KINASE BIR2"/>
    <property type="match status" value="1"/>
</dbReference>
<reference evidence="3" key="1">
    <citation type="journal article" date="2023" name="Mol. Ecol. Resour.">
        <title>Chromosome-level genome assembly of a triploid poplar Populus alba 'Berolinensis'.</title>
        <authorList>
            <person name="Chen S."/>
            <person name="Yu Y."/>
            <person name="Wang X."/>
            <person name="Wang S."/>
            <person name="Zhang T."/>
            <person name="Zhou Y."/>
            <person name="He R."/>
            <person name="Meng N."/>
            <person name="Wang Y."/>
            <person name="Liu W."/>
            <person name="Liu Z."/>
            <person name="Liu J."/>
            <person name="Guo Q."/>
            <person name="Huang H."/>
            <person name="Sederoff R.R."/>
            <person name="Wang G."/>
            <person name="Qu G."/>
            <person name="Chen S."/>
        </authorList>
    </citation>
    <scope>NUCLEOTIDE SEQUENCE</scope>
    <source>
        <strain evidence="3">SC-2020</strain>
    </source>
</reference>
<evidence type="ECO:0000313" key="4">
    <source>
        <dbReference type="Proteomes" id="UP001164929"/>
    </source>
</evidence>
<comment type="subcellular location">
    <subcellularLocation>
        <location evidence="1">Membrane</location>
        <topology evidence="1">Single-pass type I membrane protein</topology>
    </subcellularLocation>
</comment>
<protein>
    <recommendedName>
        <fullName evidence="2">Protein kinase domain-containing protein</fullName>
    </recommendedName>
</protein>
<dbReference type="InterPro" id="IPR000719">
    <property type="entry name" value="Prot_kinase_dom"/>
</dbReference>
<dbReference type="Gene3D" id="1.10.510.10">
    <property type="entry name" value="Transferase(Phosphotransferase) domain 1"/>
    <property type="match status" value="1"/>
</dbReference>
<dbReference type="GO" id="GO:0004672">
    <property type="term" value="F:protein kinase activity"/>
    <property type="evidence" value="ECO:0007669"/>
    <property type="project" value="InterPro"/>
</dbReference>
<dbReference type="Proteomes" id="UP001164929">
    <property type="component" value="Chromosome 14"/>
</dbReference>
<evidence type="ECO:0000259" key="2">
    <source>
        <dbReference type="PROSITE" id="PS50011"/>
    </source>
</evidence>
<dbReference type="Pfam" id="PF00069">
    <property type="entry name" value="Pkinase"/>
    <property type="match status" value="1"/>
</dbReference>
<keyword evidence="4" id="KW-1185">Reference proteome</keyword>
<organism evidence="3 4">
    <name type="scientific">Populus alba x Populus x berolinensis</name>
    <dbReference type="NCBI Taxonomy" id="444605"/>
    <lineage>
        <taxon>Eukaryota</taxon>
        <taxon>Viridiplantae</taxon>
        <taxon>Streptophyta</taxon>
        <taxon>Embryophyta</taxon>
        <taxon>Tracheophyta</taxon>
        <taxon>Spermatophyta</taxon>
        <taxon>Magnoliopsida</taxon>
        <taxon>eudicotyledons</taxon>
        <taxon>Gunneridae</taxon>
        <taxon>Pentapetalae</taxon>
        <taxon>rosids</taxon>
        <taxon>fabids</taxon>
        <taxon>Malpighiales</taxon>
        <taxon>Salicaceae</taxon>
        <taxon>Saliceae</taxon>
        <taxon>Populus</taxon>
    </lineage>
</organism>
<gene>
    <name evidence="3" type="ORF">NC653_033798</name>
</gene>
<dbReference type="PANTHER" id="PTHR48006">
    <property type="entry name" value="LEUCINE-RICH REPEAT-CONTAINING PROTEIN DDB_G0281931-RELATED"/>
    <property type="match status" value="1"/>
</dbReference>
<dbReference type="EMBL" id="JAQIZT010000014">
    <property type="protein sequence ID" value="KAJ6973575.1"/>
    <property type="molecule type" value="Genomic_DNA"/>
</dbReference>
<dbReference type="GO" id="GO:0016020">
    <property type="term" value="C:membrane"/>
    <property type="evidence" value="ECO:0007669"/>
    <property type="project" value="UniProtKB-SubCell"/>
</dbReference>
<dbReference type="InterPro" id="IPR011009">
    <property type="entry name" value="Kinase-like_dom_sf"/>
</dbReference>
<feature type="domain" description="Protein kinase" evidence="2">
    <location>
        <begin position="1"/>
        <end position="277"/>
    </location>
</feature>